<organism evidence="1 2">
    <name type="scientific">Ophiocordyceps sinensis</name>
    <dbReference type="NCBI Taxonomy" id="72228"/>
    <lineage>
        <taxon>Eukaryota</taxon>
        <taxon>Fungi</taxon>
        <taxon>Dikarya</taxon>
        <taxon>Ascomycota</taxon>
        <taxon>Pezizomycotina</taxon>
        <taxon>Sordariomycetes</taxon>
        <taxon>Hypocreomycetidae</taxon>
        <taxon>Hypocreales</taxon>
        <taxon>Ophiocordycipitaceae</taxon>
        <taxon>Ophiocordyceps</taxon>
    </lineage>
</organism>
<name>A0A8H4PUF7_9HYPO</name>
<dbReference type="EMBL" id="JAAVMX010000003">
    <property type="protein sequence ID" value="KAF4510493.1"/>
    <property type="molecule type" value="Genomic_DNA"/>
</dbReference>
<keyword evidence="2" id="KW-1185">Reference proteome</keyword>
<proteinExistence type="predicted"/>
<protein>
    <submittedName>
        <fullName evidence="1">Uncharacterized protein</fullName>
    </submittedName>
</protein>
<dbReference type="AlphaFoldDB" id="A0A8H4PUF7"/>
<dbReference type="Proteomes" id="UP000557566">
    <property type="component" value="Unassembled WGS sequence"/>
</dbReference>
<reference evidence="1 2" key="1">
    <citation type="journal article" date="2020" name="Genome Biol. Evol.">
        <title>A new high-quality draft genome assembly of the Chinese cordyceps Ophiocordyceps sinensis.</title>
        <authorList>
            <person name="Shu R."/>
            <person name="Zhang J."/>
            <person name="Meng Q."/>
            <person name="Zhang H."/>
            <person name="Zhou G."/>
            <person name="Li M."/>
            <person name="Wu P."/>
            <person name="Zhao Y."/>
            <person name="Chen C."/>
            <person name="Qin Q."/>
        </authorList>
    </citation>
    <scope>NUCLEOTIDE SEQUENCE [LARGE SCALE GENOMIC DNA]</scope>
    <source>
        <strain evidence="1 2">IOZ07</strain>
    </source>
</reference>
<evidence type="ECO:0000313" key="2">
    <source>
        <dbReference type="Proteomes" id="UP000557566"/>
    </source>
</evidence>
<evidence type="ECO:0000313" key="1">
    <source>
        <dbReference type="EMBL" id="KAF4510493.1"/>
    </source>
</evidence>
<accession>A0A8H4PUF7</accession>
<sequence length="70" mass="7758">MLADYLSRPLYNKDATYNADEGRIAAINNNDELVIILKDDPVYNNDVALNPTPKADNAAPNAIKLITRLE</sequence>
<gene>
    <name evidence="1" type="ORF">G6O67_002373</name>
</gene>
<comment type="caution">
    <text evidence="1">The sequence shown here is derived from an EMBL/GenBank/DDBJ whole genome shotgun (WGS) entry which is preliminary data.</text>
</comment>